<reference evidence="1 2" key="1">
    <citation type="submission" date="2024-09" db="EMBL/GenBank/DDBJ databases">
        <authorList>
            <person name="Sun Q."/>
            <person name="Mori K."/>
        </authorList>
    </citation>
    <scope>NUCLEOTIDE SEQUENCE [LARGE SCALE GENOMIC DNA]</scope>
    <source>
        <strain evidence="1 2">NCAIM B.02621</strain>
    </source>
</reference>
<name>A0ABV6R180_9CAUL</name>
<evidence type="ECO:0000313" key="2">
    <source>
        <dbReference type="Proteomes" id="UP001589906"/>
    </source>
</evidence>
<protein>
    <submittedName>
        <fullName evidence="1">Holdfast anchor protein HfaD</fullName>
    </submittedName>
</protein>
<dbReference type="EMBL" id="JBHLSW010000004">
    <property type="protein sequence ID" value="MFC0633373.1"/>
    <property type="molecule type" value="Genomic_DNA"/>
</dbReference>
<sequence>MIAATMTCVAAATEALAQDGSTVLNGQINLNDSVANVTLDVVDADSVDVDVSAQGNDATAAFVGVDAAIVSDQTTEGGSRATLEMTLGGDTGAVDARVQASGNYLAATAEASAVDVDARQTVGAPSMIARARLEDDEARLLEGGTIASAANGNVAALGATSGRITGVIDQTSAAASVDAGTLGVTQYIPARADFTAQALGNAVQSTGTGASSANLEVRQTSSGALVTAATSANAGNAWDLAGRARAAANQTVIHNAGGSVVSRIDQTSQSAVAAASLVTAYDYGRAEAAAEAAGNAVEVGNNDRYVEIDNTQFNGGVITADATFAGAYGYDAYVGANASGNVVVGYACAECEATLVATNTQTNAAAVTATANVQVGGAGRTTVAGANAVGNRATFYVTGSGN</sequence>
<gene>
    <name evidence="1" type="primary">hfaD</name>
    <name evidence="1" type="ORF">ACFFGE_05720</name>
</gene>
<dbReference type="NCBIfam" id="NF037936">
    <property type="entry name" value="holdfast_HfaD"/>
    <property type="match status" value="1"/>
</dbReference>
<organism evidence="1 2">
    <name type="scientific">Brevundimonas balnearis</name>
    <dbReference type="NCBI Taxonomy" id="1572858"/>
    <lineage>
        <taxon>Bacteria</taxon>
        <taxon>Pseudomonadati</taxon>
        <taxon>Pseudomonadota</taxon>
        <taxon>Alphaproteobacteria</taxon>
        <taxon>Caulobacterales</taxon>
        <taxon>Caulobacteraceae</taxon>
        <taxon>Brevundimonas</taxon>
    </lineage>
</organism>
<dbReference type="InterPro" id="IPR049860">
    <property type="entry name" value="Holdfast_HfaD"/>
</dbReference>
<comment type="caution">
    <text evidence="1">The sequence shown here is derived from an EMBL/GenBank/DDBJ whole genome shotgun (WGS) entry which is preliminary data.</text>
</comment>
<proteinExistence type="predicted"/>
<dbReference type="RefSeq" id="WP_376835241.1">
    <property type="nucleotide sequence ID" value="NZ_JBHLSW010000004.1"/>
</dbReference>
<keyword evidence="2" id="KW-1185">Reference proteome</keyword>
<dbReference type="Proteomes" id="UP001589906">
    <property type="component" value="Unassembled WGS sequence"/>
</dbReference>
<accession>A0ABV6R180</accession>
<evidence type="ECO:0000313" key="1">
    <source>
        <dbReference type="EMBL" id="MFC0633373.1"/>
    </source>
</evidence>